<dbReference type="EMBL" id="CP029077">
    <property type="protein sequence ID" value="QED23327.1"/>
    <property type="molecule type" value="Genomic_DNA"/>
</dbReference>
<accession>A0A5B8XHR8</accession>
<organism evidence="1 2">
    <name type="scientific">Candidatus Deianiraea vastatrix</name>
    <dbReference type="NCBI Taxonomy" id="2163644"/>
    <lineage>
        <taxon>Bacteria</taxon>
        <taxon>Pseudomonadati</taxon>
        <taxon>Pseudomonadota</taxon>
        <taxon>Alphaproteobacteria</taxon>
        <taxon>Rickettsiales</taxon>
        <taxon>Candidatus Deianiraeaceae</taxon>
        <taxon>Candidatus Deianiraea</taxon>
    </lineage>
</organism>
<dbReference type="RefSeq" id="WP_146820606.1">
    <property type="nucleotide sequence ID" value="NZ_CP029077.1"/>
</dbReference>
<reference evidence="1 2" key="1">
    <citation type="journal article" date="2019" name="ISME J.">
        <title>Deianiraea, an extracellular bacterium associated with the ciliate Paramecium, suggests an alternative scenario for the evolution of Rickettsiales.</title>
        <authorList>
            <person name="Castelli M."/>
            <person name="Sabaneyeva E."/>
            <person name="Lanzoni O."/>
            <person name="Lebedeva N."/>
            <person name="Floriano A.M."/>
            <person name="Gaiarsa S."/>
            <person name="Benken K."/>
            <person name="Modeo L."/>
            <person name="Bandi C."/>
            <person name="Potekhin A."/>
            <person name="Sassera D."/>
            <person name="Petroni G."/>
        </authorList>
    </citation>
    <scope>NUCLEOTIDE SEQUENCE [LARGE SCALE GENOMIC DNA]</scope>
    <source>
        <strain evidence="1">CyL4-1</strain>
    </source>
</reference>
<proteinExistence type="predicted"/>
<dbReference type="AlphaFoldDB" id="A0A5B8XHR8"/>
<evidence type="ECO:0000313" key="1">
    <source>
        <dbReference type="EMBL" id="QED23327.1"/>
    </source>
</evidence>
<gene>
    <name evidence="1" type="ORF">Deia_00532</name>
</gene>
<dbReference type="Proteomes" id="UP000321934">
    <property type="component" value="Chromosome"/>
</dbReference>
<protein>
    <submittedName>
        <fullName evidence="1">Uncharacterized protein</fullName>
    </submittedName>
</protein>
<evidence type="ECO:0000313" key="2">
    <source>
        <dbReference type="Proteomes" id="UP000321934"/>
    </source>
</evidence>
<name>A0A5B8XHR8_9RICK</name>
<keyword evidence="2" id="KW-1185">Reference proteome</keyword>
<sequence length="147" mass="17470">MNLLLQIKEIVINNVVQIGSIITIGSIFAMNIKKININFNVFSRKKLDYNELESEKLDYNEFTRLKRNLDNAINELESENDYNNLFHALDEFKTFINLYHKLIPTDELIDNYKDIIKCLEKWQKVRGKKSSELVLYKKKLKKLLTKK</sequence>